<dbReference type="Proteomes" id="UP001501495">
    <property type="component" value="Unassembled WGS sequence"/>
</dbReference>
<dbReference type="InterPro" id="IPR027417">
    <property type="entry name" value="P-loop_NTPase"/>
</dbReference>
<gene>
    <name evidence="3" type="ORF">GCM10022215_41450</name>
</gene>
<dbReference type="InterPro" id="IPR014721">
    <property type="entry name" value="Ribsml_uS5_D2-typ_fold_subgr"/>
</dbReference>
<dbReference type="InterPro" id="IPR045006">
    <property type="entry name" value="CHLI-like"/>
</dbReference>
<dbReference type="InterPro" id="IPR020568">
    <property type="entry name" value="Ribosomal_Su5_D2-typ_SF"/>
</dbReference>
<evidence type="ECO:0000313" key="4">
    <source>
        <dbReference type="Proteomes" id="UP001501495"/>
    </source>
</evidence>
<dbReference type="EMBL" id="BAAAZH010000035">
    <property type="protein sequence ID" value="GAA4129213.1"/>
    <property type="molecule type" value="Genomic_DNA"/>
</dbReference>
<dbReference type="InterPro" id="IPR000523">
    <property type="entry name" value="Mg_chelatse_chII-like_cat_dom"/>
</dbReference>
<dbReference type="Pfam" id="PF01078">
    <property type="entry name" value="Mg_chelatase"/>
    <property type="match status" value="1"/>
</dbReference>
<name>A0ABP7Y283_9ACTN</name>
<evidence type="ECO:0000259" key="2">
    <source>
        <dbReference type="Pfam" id="PF13335"/>
    </source>
</evidence>
<reference evidence="4" key="1">
    <citation type="journal article" date="2019" name="Int. J. Syst. Evol. Microbiol.">
        <title>The Global Catalogue of Microorganisms (GCM) 10K type strain sequencing project: providing services to taxonomists for standard genome sequencing and annotation.</title>
        <authorList>
            <consortium name="The Broad Institute Genomics Platform"/>
            <consortium name="The Broad Institute Genome Sequencing Center for Infectious Disease"/>
            <person name="Wu L."/>
            <person name="Ma J."/>
        </authorList>
    </citation>
    <scope>NUCLEOTIDE SEQUENCE [LARGE SCALE GENOMIC DNA]</scope>
    <source>
        <strain evidence="4">JCM 16703</strain>
    </source>
</reference>
<dbReference type="Pfam" id="PF13335">
    <property type="entry name" value="Mg_chelatase_C"/>
    <property type="match status" value="1"/>
</dbReference>
<evidence type="ECO:0000313" key="3">
    <source>
        <dbReference type="EMBL" id="GAA4129213.1"/>
    </source>
</evidence>
<dbReference type="SUPFAM" id="SSF52540">
    <property type="entry name" value="P-loop containing nucleoside triphosphate hydrolases"/>
    <property type="match status" value="1"/>
</dbReference>
<sequence length="544" mass="57242">MPVATARTVVLNGAVGHLVDVQCDVSPGQVGIALVGRADAALQEAKDRCRMAIANSDLGWPATKRITVSLAPGDLPKAGTHLDLAIALAVLGADGRLTPGALDGVLLLGELSLDGGLRPVSGVLPMVLAAAGRGIRHVVLPEPQAREAGMVPDVEVYGIRSLAQAVALLCGDEVPDAPPVAARSGGQVLTWRGAHRQEAVDLADLAGMHDARYAVEVAAAGGHHVLLTGPKGSGKTSIAERVPGLLPDLTREESLEITTLHSLAGTLDPAEGFLVRPPYAAPHHDASKAAIVGGGSGQVTPGELSRTHLGVLFLDEFPLFRLDVLEALRQPLESGEITIARRDEMITLPARGLLVLAANPCPCGEYRVTAGDNRCSCRETSRRAYRARMSGPLIDRVDITRQVEALRPHERHDPLARPESTAEVRARVEAARRRQAARFAGEAWRLNAHVPGPELRERWPLHPDAQRFLDDRVYSGVLTARGGVRVHRLAWTIADLAAGAHAAGDPDTAGAAEHAAPGLAEVDVAFRLRTGAPLALASLPQVAG</sequence>
<comment type="caution">
    <text evidence="3">The sequence shown here is derived from an EMBL/GenBank/DDBJ whole genome shotgun (WGS) entry which is preliminary data.</text>
</comment>
<feature type="domain" description="Magnesium chelatase ChlI-like catalytic" evidence="1">
    <location>
        <begin position="201"/>
        <end position="408"/>
    </location>
</feature>
<dbReference type="PANTHER" id="PTHR32039">
    <property type="entry name" value="MAGNESIUM-CHELATASE SUBUNIT CHLI"/>
    <property type="match status" value="1"/>
</dbReference>
<proteinExistence type="predicted"/>
<dbReference type="Pfam" id="PF13541">
    <property type="entry name" value="ChlI"/>
    <property type="match status" value="1"/>
</dbReference>
<dbReference type="Gene3D" id="3.30.230.10">
    <property type="match status" value="1"/>
</dbReference>
<dbReference type="RefSeq" id="WP_344735437.1">
    <property type="nucleotide sequence ID" value="NZ_BAAAZH010000035.1"/>
</dbReference>
<dbReference type="NCBIfam" id="TIGR00368">
    <property type="entry name" value="YifB family Mg chelatase-like AAA ATPase"/>
    <property type="match status" value="1"/>
</dbReference>
<accession>A0ABP7Y283</accession>
<protein>
    <submittedName>
        <fullName evidence="3">YifB family Mg chelatase-like AAA ATPase</fullName>
    </submittedName>
</protein>
<dbReference type="Gene3D" id="3.40.50.300">
    <property type="entry name" value="P-loop containing nucleotide triphosphate hydrolases"/>
    <property type="match status" value="1"/>
</dbReference>
<dbReference type="SUPFAM" id="SSF54211">
    <property type="entry name" value="Ribosomal protein S5 domain 2-like"/>
    <property type="match status" value="1"/>
</dbReference>
<dbReference type="PANTHER" id="PTHR32039:SF7">
    <property type="entry name" value="COMPETENCE PROTEIN COMM"/>
    <property type="match status" value="1"/>
</dbReference>
<dbReference type="InterPro" id="IPR004482">
    <property type="entry name" value="Mg_chelat-rel"/>
</dbReference>
<feature type="domain" description="Mg chelatase-related protein C-terminal" evidence="2">
    <location>
        <begin position="419"/>
        <end position="499"/>
    </location>
</feature>
<evidence type="ECO:0000259" key="1">
    <source>
        <dbReference type="Pfam" id="PF01078"/>
    </source>
</evidence>
<dbReference type="InterPro" id="IPR025158">
    <property type="entry name" value="Mg_chelat-rel_C"/>
</dbReference>
<keyword evidence="4" id="KW-1185">Reference proteome</keyword>
<organism evidence="3 4">
    <name type="scientific">Nocardioides fonticola</name>
    <dbReference type="NCBI Taxonomy" id="450363"/>
    <lineage>
        <taxon>Bacteria</taxon>
        <taxon>Bacillati</taxon>
        <taxon>Actinomycetota</taxon>
        <taxon>Actinomycetes</taxon>
        <taxon>Propionibacteriales</taxon>
        <taxon>Nocardioidaceae</taxon>
        <taxon>Nocardioides</taxon>
    </lineage>
</organism>